<dbReference type="AlphaFoldDB" id="A0A395I0I6"/>
<dbReference type="Proteomes" id="UP000248961">
    <property type="component" value="Unassembled WGS sequence"/>
</dbReference>
<accession>A0A395I0I6</accession>
<dbReference type="RefSeq" id="XP_025552460.1">
    <property type="nucleotide sequence ID" value="XM_025698888.1"/>
</dbReference>
<feature type="compositionally biased region" description="Polar residues" evidence="1">
    <location>
        <begin position="108"/>
        <end position="123"/>
    </location>
</feature>
<evidence type="ECO:0000313" key="3">
    <source>
        <dbReference type="Proteomes" id="UP000248961"/>
    </source>
</evidence>
<keyword evidence="3" id="KW-1185">Reference proteome</keyword>
<evidence type="ECO:0000313" key="2">
    <source>
        <dbReference type="EMBL" id="RAL13306.1"/>
    </source>
</evidence>
<feature type="region of interest" description="Disordered" evidence="1">
    <location>
        <begin position="1"/>
        <end position="129"/>
    </location>
</feature>
<dbReference type="VEuPathDB" id="FungiDB:BO97DRAFT_449886"/>
<gene>
    <name evidence="2" type="ORF">BO97DRAFT_449886</name>
</gene>
<dbReference type="OrthoDB" id="4462217at2759"/>
<reference evidence="2 3" key="1">
    <citation type="submission" date="2018-02" db="EMBL/GenBank/DDBJ databases">
        <title>The genomes of Aspergillus section Nigri reveals drivers in fungal speciation.</title>
        <authorList>
            <consortium name="DOE Joint Genome Institute"/>
            <person name="Vesth T.C."/>
            <person name="Nybo J."/>
            <person name="Theobald S."/>
            <person name="Brandl J."/>
            <person name="Frisvad J.C."/>
            <person name="Nielsen K.F."/>
            <person name="Lyhne E.K."/>
            <person name="Kogle M.E."/>
            <person name="Kuo A."/>
            <person name="Riley R."/>
            <person name="Clum A."/>
            <person name="Nolan M."/>
            <person name="Lipzen A."/>
            <person name="Salamov A."/>
            <person name="Henrissat B."/>
            <person name="Wiebenga A."/>
            <person name="De vries R.P."/>
            <person name="Grigoriev I.V."/>
            <person name="Mortensen U.H."/>
            <person name="Andersen M.R."/>
            <person name="Baker S.E."/>
        </authorList>
    </citation>
    <scope>NUCLEOTIDE SEQUENCE [LARGE SCALE GENOMIC DNA]</scope>
    <source>
        <strain evidence="2 3">CBS 101889</strain>
    </source>
</reference>
<sequence length="219" mass="24008">MSAAGDRTFAERKRARYMEKSKSTEEQFARRDTLTLPRRKLSAPSHATDRPVVHASVIVPGRGSPADNKGKATNTQSGIPRSGRGSPTDVRGKAKHSQTGIPTPGRARSNSRARPVASEQSANPAHALPGLRNQFPIERCYRCKHALDDDQIVRINYTGGKPVVTRWHSSCQIGLIAEEVLKLVLQDNAPKGEDEVKDLVEKVATMLHICHFDGLESSE</sequence>
<protein>
    <submittedName>
        <fullName evidence="2">Uncharacterized protein</fullName>
    </submittedName>
</protein>
<dbReference type="EMBL" id="KZ824279">
    <property type="protein sequence ID" value="RAL13306.1"/>
    <property type="molecule type" value="Genomic_DNA"/>
</dbReference>
<name>A0A395I0I6_ASPHC</name>
<organism evidence="2 3">
    <name type="scientific">Aspergillus homomorphus (strain CBS 101889)</name>
    <dbReference type="NCBI Taxonomy" id="1450537"/>
    <lineage>
        <taxon>Eukaryota</taxon>
        <taxon>Fungi</taxon>
        <taxon>Dikarya</taxon>
        <taxon>Ascomycota</taxon>
        <taxon>Pezizomycotina</taxon>
        <taxon>Eurotiomycetes</taxon>
        <taxon>Eurotiomycetidae</taxon>
        <taxon>Eurotiales</taxon>
        <taxon>Aspergillaceae</taxon>
        <taxon>Aspergillus</taxon>
        <taxon>Aspergillus subgen. Circumdati</taxon>
    </lineage>
</organism>
<feature type="compositionally biased region" description="Basic and acidic residues" evidence="1">
    <location>
        <begin position="8"/>
        <end position="33"/>
    </location>
</feature>
<evidence type="ECO:0000256" key="1">
    <source>
        <dbReference type="SAM" id="MobiDB-lite"/>
    </source>
</evidence>
<dbReference type="GeneID" id="37203177"/>
<proteinExistence type="predicted"/>